<dbReference type="EMBL" id="UGNP01000001">
    <property type="protein sequence ID" value="STX09321.1"/>
    <property type="molecule type" value="Genomic_DNA"/>
</dbReference>
<dbReference type="Pfam" id="PF08858">
    <property type="entry name" value="IDEAL"/>
    <property type="match status" value="1"/>
</dbReference>
<dbReference type="InterPro" id="IPR014963">
    <property type="entry name" value="UPF0302_N"/>
</dbReference>
<dbReference type="InterPro" id="IPR014957">
    <property type="entry name" value="IDEAL_dom"/>
</dbReference>
<evidence type="ECO:0000313" key="4">
    <source>
        <dbReference type="EMBL" id="TDR36539.1"/>
    </source>
</evidence>
<evidence type="ECO:0000256" key="1">
    <source>
        <dbReference type="HAMAP-Rule" id="MF_00760"/>
    </source>
</evidence>
<dbReference type="InterPro" id="IPR027393">
    <property type="entry name" value="Virus_scaffolding_prot_C"/>
</dbReference>
<dbReference type="PIRSF" id="PIRSF007165">
    <property type="entry name" value="UCP007165"/>
    <property type="match status" value="1"/>
</dbReference>
<dbReference type="OrthoDB" id="2155814at2"/>
<dbReference type="RefSeq" id="WP_109350155.1">
    <property type="nucleotide sequence ID" value="NZ_BJUE01000075.1"/>
</dbReference>
<dbReference type="NCBIfam" id="NF002965">
    <property type="entry name" value="PRK03636.1"/>
    <property type="match status" value="1"/>
</dbReference>
<dbReference type="Pfam" id="PF08864">
    <property type="entry name" value="UPF0302"/>
    <property type="match status" value="1"/>
</dbReference>
<dbReference type="Proteomes" id="UP000294641">
    <property type="component" value="Unassembled WGS sequence"/>
</dbReference>
<proteinExistence type="inferred from homology"/>
<comment type="caution">
    <text evidence="3">The sequence shown here is derived from an EMBL/GenBank/DDBJ whole genome shotgun (WGS) entry which is preliminary data.</text>
</comment>
<evidence type="ECO:0000313" key="6">
    <source>
        <dbReference type="Proteomes" id="UP000294641"/>
    </source>
</evidence>
<dbReference type="SMART" id="SM00914">
    <property type="entry name" value="IDEAL"/>
    <property type="match status" value="1"/>
</dbReference>
<organism evidence="3 5">
    <name type="scientific">Kurthia zopfii</name>
    <dbReference type="NCBI Taxonomy" id="1650"/>
    <lineage>
        <taxon>Bacteria</taxon>
        <taxon>Bacillati</taxon>
        <taxon>Bacillota</taxon>
        <taxon>Bacilli</taxon>
        <taxon>Bacillales</taxon>
        <taxon>Caryophanaceae</taxon>
        <taxon>Kurthia</taxon>
    </lineage>
</organism>
<name>A0A8B4Q9G4_9BACL</name>
<protein>
    <recommendedName>
        <fullName evidence="1">UPF0302 protein DFR61_1242</fullName>
    </recommendedName>
</protein>
<dbReference type="Gene3D" id="3.40.1530.30">
    <property type="entry name" value="Uncharacterised family UPF0302, N-terminal domain"/>
    <property type="match status" value="1"/>
</dbReference>
<gene>
    <name evidence="4" type="ORF">DFR61_1242</name>
    <name evidence="3" type="ORF">NCTC10597_00993</name>
</gene>
<evidence type="ECO:0000259" key="2">
    <source>
        <dbReference type="SMART" id="SM00914"/>
    </source>
</evidence>
<accession>A0A8B4Q9G4</accession>
<reference evidence="4 6" key="2">
    <citation type="submission" date="2019-03" db="EMBL/GenBank/DDBJ databases">
        <title>Genomic Encyclopedia of Type Strains, Phase IV (KMG-IV): sequencing the most valuable type-strain genomes for metagenomic binning, comparative biology and taxonomic classification.</title>
        <authorList>
            <person name="Goeker M."/>
        </authorList>
    </citation>
    <scope>NUCLEOTIDE SEQUENCE [LARGE SCALE GENOMIC DNA]</scope>
    <source>
        <strain evidence="4 6">DSM 20580</strain>
    </source>
</reference>
<dbReference type="Gene3D" id="4.10.810.10">
    <property type="entry name" value="Virus Scaffolding Protein, Chain A"/>
    <property type="match status" value="1"/>
</dbReference>
<dbReference type="InterPro" id="IPR011188">
    <property type="entry name" value="UPF0302"/>
</dbReference>
<evidence type="ECO:0000313" key="3">
    <source>
        <dbReference type="EMBL" id="STX09321.1"/>
    </source>
</evidence>
<reference evidence="3 5" key="1">
    <citation type="submission" date="2018-06" db="EMBL/GenBank/DDBJ databases">
        <authorList>
            <consortium name="Pathogen Informatics"/>
            <person name="Doyle S."/>
        </authorList>
    </citation>
    <scope>NUCLEOTIDE SEQUENCE [LARGE SCALE GENOMIC DNA]</scope>
    <source>
        <strain evidence="3 5">NCTC10597</strain>
    </source>
</reference>
<dbReference type="EMBL" id="SNZG01000024">
    <property type="protein sequence ID" value="TDR36539.1"/>
    <property type="molecule type" value="Genomic_DNA"/>
</dbReference>
<dbReference type="Proteomes" id="UP000254330">
    <property type="component" value="Unassembled WGS sequence"/>
</dbReference>
<feature type="domain" description="IDEAL" evidence="2">
    <location>
        <begin position="139"/>
        <end position="175"/>
    </location>
</feature>
<sequence length="180" mass="21180">MKTSVTNTEKKAFIRWFLKRYDMKRRECVWILNYIVGHDDLLERIHFVEEAHFCPRAMVMSTTDSSGIPFRFYKGNIMTADAEKSFHDLRLNPNEDMYIQVNFQKLPPNSNYLAVLEDNPHIPKYLQSNFGDREVAEQLLDASIMNFQKETLLRQIDEAIDAGNKERFLELTNELNQLNA</sequence>
<dbReference type="InterPro" id="IPR038091">
    <property type="entry name" value="UPF0302_N_sf"/>
</dbReference>
<comment type="similarity">
    <text evidence="1">Belongs to the UPF0302 family.</text>
</comment>
<evidence type="ECO:0000313" key="5">
    <source>
        <dbReference type="Proteomes" id="UP000254330"/>
    </source>
</evidence>
<dbReference type="AlphaFoldDB" id="A0A8B4Q9G4"/>
<dbReference type="HAMAP" id="MF_00760">
    <property type="entry name" value="UPF0302"/>
    <property type="match status" value="1"/>
</dbReference>
<keyword evidence="6" id="KW-1185">Reference proteome</keyword>